<feature type="domain" description="WxxW" evidence="5">
    <location>
        <begin position="81"/>
        <end position="158"/>
    </location>
</feature>
<reference evidence="6" key="3">
    <citation type="submission" date="2025-09" db="UniProtKB">
        <authorList>
            <consortium name="Ensembl"/>
        </authorList>
    </citation>
    <scope>IDENTIFICATION</scope>
</reference>
<feature type="domain" description="WxxW" evidence="5">
    <location>
        <begin position="1"/>
        <end position="70"/>
    </location>
</feature>
<keyword evidence="3" id="KW-0732">Signal</keyword>
<accession>A0A3P9CPR1</accession>
<dbReference type="GO" id="GO:0005576">
    <property type="term" value="C:extracellular region"/>
    <property type="evidence" value="ECO:0007669"/>
    <property type="project" value="UniProtKB-SubCell"/>
</dbReference>
<evidence type="ECO:0000256" key="4">
    <source>
        <dbReference type="ARBA" id="ARBA00023180"/>
    </source>
</evidence>
<dbReference type="Pfam" id="PF13330">
    <property type="entry name" value="Mucin2_WxxW"/>
    <property type="match status" value="2"/>
</dbReference>
<sequence>WETLCRLRKENPGKICPRPAAIEAKTLSGLTVAAAGDVIYKNDITSGFICRNKDQINNKKCNDYRVRFSCYPPFCERGVCWTSWFNRDDPGTTGDWEVLSELKKQKKICDNPLYVDAVTTDTMTPAIYTGETFYMYNPTDGFVCRNKDQTTGKCSDYKNFLWTFGLSCSGKSGASFPLIMG</sequence>
<organism evidence="6 7">
    <name type="scientific">Maylandia zebra</name>
    <name type="common">zebra mbuna</name>
    <dbReference type="NCBI Taxonomy" id="106582"/>
    <lineage>
        <taxon>Eukaryota</taxon>
        <taxon>Metazoa</taxon>
        <taxon>Chordata</taxon>
        <taxon>Craniata</taxon>
        <taxon>Vertebrata</taxon>
        <taxon>Euteleostomi</taxon>
        <taxon>Actinopterygii</taxon>
        <taxon>Neopterygii</taxon>
        <taxon>Teleostei</taxon>
        <taxon>Neoteleostei</taxon>
        <taxon>Acanthomorphata</taxon>
        <taxon>Ovalentaria</taxon>
        <taxon>Cichlomorphae</taxon>
        <taxon>Cichliformes</taxon>
        <taxon>Cichlidae</taxon>
        <taxon>African cichlids</taxon>
        <taxon>Pseudocrenilabrinae</taxon>
        <taxon>Haplochromini</taxon>
        <taxon>Maylandia</taxon>
        <taxon>Maylandia zebra complex</taxon>
    </lineage>
</organism>
<dbReference type="GeneTree" id="ENSGT00390000008152"/>
<comment type="subcellular location">
    <subcellularLocation>
        <location evidence="1">Secreted</location>
    </subcellularLocation>
</comment>
<evidence type="ECO:0000313" key="6">
    <source>
        <dbReference type="Ensembl" id="ENSMZEP00005024330.1"/>
    </source>
</evidence>
<evidence type="ECO:0000256" key="3">
    <source>
        <dbReference type="ARBA" id="ARBA00022729"/>
    </source>
</evidence>
<protein>
    <recommendedName>
        <fullName evidence="5">WxxW domain-containing protein</fullName>
    </recommendedName>
</protein>
<dbReference type="Ensembl" id="ENSMZET00005025126.1">
    <property type="protein sequence ID" value="ENSMZEP00005024330.1"/>
    <property type="gene ID" value="ENSMZEG00005018185.1"/>
</dbReference>
<keyword evidence="2" id="KW-0964">Secreted</keyword>
<evidence type="ECO:0000313" key="7">
    <source>
        <dbReference type="Proteomes" id="UP000265160"/>
    </source>
</evidence>
<name>A0A3P9CPR1_9CICH</name>
<reference evidence="6 7" key="1">
    <citation type="journal article" date="2014" name="Nature">
        <title>The genomic substrate for adaptive radiation in African cichlid fish.</title>
        <authorList>
            <person name="Brawand D."/>
            <person name="Wagner C.E."/>
            <person name="Li Y.I."/>
            <person name="Malinsky M."/>
            <person name="Keller I."/>
            <person name="Fan S."/>
            <person name="Simakov O."/>
            <person name="Ng A.Y."/>
            <person name="Lim Z.W."/>
            <person name="Bezault E."/>
            <person name="Turner-Maier J."/>
            <person name="Johnson J."/>
            <person name="Alcazar R."/>
            <person name="Noh H.J."/>
            <person name="Russell P."/>
            <person name="Aken B."/>
            <person name="Alfoldi J."/>
            <person name="Amemiya C."/>
            <person name="Azzouzi N."/>
            <person name="Baroiller J.F."/>
            <person name="Barloy-Hubler F."/>
            <person name="Berlin A."/>
            <person name="Bloomquist R."/>
            <person name="Carleton K.L."/>
            <person name="Conte M.A."/>
            <person name="D'Cotta H."/>
            <person name="Eshel O."/>
            <person name="Gaffney L."/>
            <person name="Galibert F."/>
            <person name="Gante H.F."/>
            <person name="Gnerre S."/>
            <person name="Greuter L."/>
            <person name="Guyon R."/>
            <person name="Haddad N.S."/>
            <person name="Haerty W."/>
            <person name="Harris R.M."/>
            <person name="Hofmann H.A."/>
            <person name="Hourlier T."/>
            <person name="Hulata G."/>
            <person name="Jaffe D.B."/>
            <person name="Lara M."/>
            <person name="Lee A.P."/>
            <person name="MacCallum I."/>
            <person name="Mwaiko S."/>
            <person name="Nikaido M."/>
            <person name="Nishihara H."/>
            <person name="Ozouf-Costaz C."/>
            <person name="Penman D.J."/>
            <person name="Przybylski D."/>
            <person name="Rakotomanga M."/>
            <person name="Renn S.C.P."/>
            <person name="Ribeiro F.J."/>
            <person name="Ron M."/>
            <person name="Salzburger W."/>
            <person name="Sanchez-Pulido L."/>
            <person name="Santos M.E."/>
            <person name="Searle S."/>
            <person name="Sharpe T."/>
            <person name="Swofford R."/>
            <person name="Tan F.J."/>
            <person name="Williams L."/>
            <person name="Young S."/>
            <person name="Yin S."/>
            <person name="Okada N."/>
            <person name="Kocher T.D."/>
            <person name="Miska E.A."/>
            <person name="Lander E.S."/>
            <person name="Venkatesh B."/>
            <person name="Fernald R.D."/>
            <person name="Meyer A."/>
            <person name="Ponting C.P."/>
            <person name="Streelman J.T."/>
            <person name="Lindblad-Toh K."/>
            <person name="Seehausen O."/>
            <person name="Di Palma F."/>
        </authorList>
    </citation>
    <scope>NUCLEOTIDE SEQUENCE</scope>
</reference>
<dbReference type="Proteomes" id="UP000265160">
    <property type="component" value="LG15"/>
</dbReference>
<dbReference type="InterPro" id="IPR039675">
    <property type="entry name" value="CILP1/CILP2"/>
</dbReference>
<evidence type="ECO:0000256" key="1">
    <source>
        <dbReference type="ARBA" id="ARBA00004613"/>
    </source>
</evidence>
<dbReference type="STRING" id="106582.ENSMZEP00005024330"/>
<dbReference type="InterPro" id="IPR025155">
    <property type="entry name" value="WxxW_domain"/>
</dbReference>
<reference evidence="6" key="2">
    <citation type="submission" date="2025-08" db="UniProtKB">
        <authorList>
            <consortium name="Ensembl"/>
        </authorList>
    </citation>
    <scope>IDENTIFICATION</scope>
</reference>
<evidence type="ECO:0000256" key="2">
    <source>
        <dbReference type="ARBA" id="ARBA00022525"/>
    </source>
</evidence>
<dbReference type="AlphaFoldDB" id="A0A3P9CPR1"/>
<keyword evidence="7" id="KW-1185">Reference proteome</keyword>
<keyword evidence="4" id="KW-0325">Glycoprotein</keyword>
<proteinExistence type="predicted"/>
<evidence type="ECO:0000259" key="5">
    <source>
        <dbReference type="Pfam" id="PF13330"/>
    </source>
</evidence>
<dbReference type="PANTHER" id="PTHR15031">
    <property type="entry name" value="CARTILAGE INTERMEDIATE LAYER PROTEIN CLIP"/>
    <property type="match status" value="1"/>
</dbReference>